<proteinExistence type="predicted"/>
<dbReference type="RefSeq" id="WP_084271473.1">
    <property type="nucleotide sequence ID" value="NZ_BJZS01000029.1"/>
</dbReference>
<keyword evidence="2 6" id="KW-0808">Transferase</keyword>
<dbReference type="SUPFAM" id="SSF53756">
    <property type="entry name" value="UDP-Glycosyltransferase/glycogen phosphorylase"/>
    <property type="match status" value="1"/>
</dbReference>
<evidence type="ECO:0000259" key="4">
    <source>
        <dbReference type="Pfam" id="PF00534"/>
    </source>
</evidence>
<evidence type="ECO:0000259" key="5">
    <source>
        <dbReference type="Pfam" id="PF13439"/>
    </source>
</evidence>
<feature type="domain" description="Glycosyl transferase family 1" evidence="4">
    <location>
        <begin position="218"/>
        <end position="365"/>
    </location>
</feature>
<name>A0A512IBD1_9MICC</name>
<sequence>MSGHRIGYVLKVYPRFSETFVVTEVLAREAQGEDLTIFALRHSTDPRFHPELARVQAPVHHVDRPERASAGWAVLARAAETVPGFGPRFAELLPELAGTEASEVHQGVALATQVVEQGITHLHAHFATLAAHVAEIASRLTGVPFSVTTHAKDIFHESVDPARLRRTLERAEHVVVISEYNRRHLAAAFPEQAHRLRLVRNGLELDRFPYRDPGPVGETLRVVAVGRLVEKKGFDRLVRAAARYRDMGGRPAVTVAGGGELAGPLRALIAELGAEDVVELVGPRTQAEIGRLLRTADVFAAPCTIGADGNADGLPTVLLEAMAMGVPVIASDVTGIPEVVRNELPRTGVLVPAADDDALLGALAAVADPGFDRVGAARAARAVVARDHDATGQAAALRALLPPEPAHPGSAPPGSVLPGAVPPWSAVPGSAPHPGRDPGHSPLRDPHHDAGRAADRRSVRVPVPEGALGLVPATEGAER</sequence>
<dbReference type="Proteomes" id="UP000321103">
    <property type="component" value="Unassembled WGS sequence"/>
</dbReference>
<accession>A0A512IBD1</accession>
<dbReference type="InterPro" id="IPR028098">
    <property type="entry name" value="Glyco_trans_4-like_N"/>
</dbReference>
<dbReference type="PANTHER" id="PTHR12526">
    <property type="entry name" value="GLYCOSYLTRANSFERASE"/>
    <property type="match status" value="1"/>
</dbReference>
<evidence type="ECO:0000256" key="1">
    <source>
        <dbReference type="ARBA" id="ARBA00022676"/>
    </source>
</evidence>
<gene>
    <name evidence="6" type="ORF">KTU01_10700</name>
</gene>
<feature type="region of interest" description="Disordered" evidence="3">
    <location>
        <begin position="402"/>
        <end position="479"/>
    </location>
</feature>
<keyword evidence="7" id="KW-1185">Reference proteome</keyword>
<feature type="compositionally biased region" description="Low complexity" evidence="3">
    <location>
        <begin position="402"/>
        <end position="414"/>
    </location>
</feature>
<dbReference type="Pfam" id="PF00534">
    <property type="entry name" value="Glycos_transf_1"/>
    <property type="match status" value="1"/>
</dbReference>
<feature type="compositionally biased region" description="Basic and acidic residues" evidence="3">
    <location>
        <begin position="434"/>
        <end position="458"/>
    </location>
</feature>
<organism evidence="6 7">
    <name type="scientific">Kocuria turfanensis</name>
    <dbReference type="NCBI Taxonomy" id="388357"/>
    <lineage>
        <taxon>Bacteria</taxon>
        <taxon>Bacillati</taxon>
        <taxon>Actinomycetota</taxon>
        <taxon>Actinomycetes</taxon>
        <taxon>Micrococcales</taxon>
        <taxon>Micrococcaceae</taxon>
        <taxon>Kocuria</taxon>
    </lineage>
</organism>
<comment type="caution">
    <text evidence="6">The sequence shown here is derived from an EMBL/GenBank/DDBJ whole genome shotgun (WGS) entry which is preliminary data.</text>
</comment>
<dbReference type="EMBL" id="BJZS01000029">
    <property type="protein sequence ID" value="GEO94947.1"/>
    <property type="molecule type" value="Genomic_DNA"/>
</dbReference>
<evidence type="ECO:0000313" key="6">
    <source>
        <dbReference type="EMBL" id="GEO94947.1"/>
    </source>
</evidence>
<feature type="domain" description="Glycosyltransferase subfamily 4-like N-terminal" evidence="5">
    <location>
        <begin position="111"/>
        <end position="207"/>
    </location>
</feature>
<dbReference type="STRING" id="388357.GCA_001580365_01214"/>
<evidence type="ECO:0000256" key="3">
    <source>
        <dbReference type="SAM" id="MobiDB-lite"/>
    </source>
</evidence>
<dbReference type="GO" id="GO:0016757">
    <property type="term" value="F:glycosyltransferase activity"/>
    <property type="evidence" value="ECO:0007669"/>
    <property type="project" value="UniProtKB-KW"/>
</dbReference>
<dbReference type="Gene3D" id="3.40.50.2000">
    <property type="entry name" value="Glycogen Phosphorylase B"/>
    <property type="match status" value="2"/>
</dbReference>
<protein>
    <submittedName>
        <fullName evidence="6">Colanic acid biosynthesis glycosyltransferase WcaL</fullName>
    </submittedName>
</protein>
<dbReference type="InterPro" id="IPR001296">
    <property type="entry name" value="Glyco_trans_1"/>
</dbReference>
<dbReference type="AlphaFoldDB" id="A0A512IBD1"/>
<keyword evidence="1" id="KW-0328">Glycosyltransferase</keyword>
<reference evidence="6 7" key="1">
    <citation type="submission" date="2019-07" db="EMBL/GenBank/DDBJ databases">
        <title>Whole genome shotgun sequence of Kocuria turfanensis NBRC 107627.</title>
        <authorList>
            <person name="Hosoyama A."/>
            <person name="Uohara A."/>
            <person name="Ohji S."/>
            <person name="Ichikawa N."/>
        </authorList>
    </citation>
    <scope>NUCLEOTIDE SEQUENCE [LARGE SCALE GENOMIC DNA]</scope>
    <source>
        <strain evidence="6 7">NBRC 107627</strain>
    </source>
</reference>
<dbReference type="Pfam" id="PF13439">
    <property type="entry name" value="Glyco_transf_4"/>
    <property type="match status" value="1"/>
</dbReference>
<evidence type="ECO:0000313" key="7">
    <source>
        <dbReference type="Proteomes" id="UP000321103"/>
    </source>
</evidence>
<evidence type="ECO:0000256" key="2">
    <source>
        <dbReference type="ARBA" id="ARBA00022679"/>
    </source>
</evidence>
<dbReference type="PANTHER" id="PTHR12526:SF510">
    <property type="entry name" value="D-INOSITOL 3-PHOSPHATE GLYCOSYLTRANSFERASE"/>
    <property type="match status" value="1"/>
</dbReference>